<dbReference type="PANTHER" id="PTHR24198:SF165">
    <property type="entry name" value="ANKYRIN REPEAT-CONTAINING PROTEIN-RELATED"/>
    <property type="match status" value="1"/>
</dbReference>
<dbReference type="GO" id="GO:0044218">
    <property type="term" value="C:other organism cell membrane"/>
    <property type="evidence" value="ECO:0007669"/>
    <property type="project" value="UniProtKB-KW"/>
</dbReference>
<keyword evidence="4" id="KW-0964">Secreted</keyword>
<keyword evidence="12" id="KW-1053">Target membrane</keyword>
<keyword evidence="3" id="KW-0268">Exocytosis</keyword>
<evidence type="ECO:0000313" key="18">
    <source>
        <dbReference type="Proteomes" id="UP000499080"/>
    </source>
</evidence>
<sequence length="276" mass="31893">MSMRLTELHLAISFKNLNHIKYLMRDGLVLDRMWRGEMPVSRALYYEAYEILEYLVQIGAEVNVRSQDDRMEPPLFAACRLRRLRAVHILLQSPNLNIDQRDFFNRTPLWAAVRSSSLEMVELLLDHGADVTAVQDFTACPLLLSMLSLGRKPHCKIPSLLIKRGCLLDFKSPEGSALFFSVIFEKRNLFCLLVRAGCSIENEEWLSMDKLPLSWKNDENFCQWICTLHNNPHSLVHLTSCVIRKSLVKLHKNIFPPHIAQLLLPEALQRCLLLED</sequence>
<accession>A0A4Y2MHM2</accession>
<proteinExistence type="inferred from homology"/>
<evidence type="ECO:0000256" key="1">
    <source>
        <dbReference type="ARBA" id="ARBA00004175"/>
    </source>
</evidence>
<comment type="subcellular location">
    <subcellularLocation>
        <location evidence="2">Secreted</location>
    </subcellularLocation>
    <subcellularLocation>
        <location evidence="1">Target cell membrane</location>
    </subcellularLocation>
</comment>
<keyword evidence="5" id="KW-1052">Target cell membrane</keyword>
<reference evidence="17 18" key="1">
    <citation type="journal article" date="2019" name="Sci. Rep.">
        <title>Orb-weaving spider Araneus ventricosus genome elucidates the spidroin gene catalogue.</title>
        <authorList>
            <person name="Kono N."/>
            <person name="Nakamura H."/>
            <person name="Ohtoshi R."/>
            <person name="Moran D.A.P."/>
            <person name="Shinohara A."/>
            <person name="Yoshida Y."/>
            <person name="Fujiwara M."/>
            <person name="Mori M."/>
            <person name="Tomita M."/>
            <person name="Arakawa K."/>
        </authorList>
    </citation>
    <scope>NUCLEOTIDE SEQUENCE [LARGE SCALE GENOMIC DNA]</scope>
</reference>
<evidence type="ECO:0000256" key="13">
    <source>
        <dbReference type="ARBA" id="ARBA00049657"/>
    </source>
</evidence>
<dbReference type="Pfam" id="PF12796">
    <property type="entry name" value="Ank_2"/>
    <property type="match status" value="1"/>
</dbReference>
<name>A0A4Y2MHM2_ARAVE</name>
<dbReference type="Gene3D" id="1.25.40.20">
    <property type="entry name" value="Ankyrin repeat-containing domain"/>
    <property type="match status" value="1"/>
</dbReference>
<evidence type="ECO:0000256" key="3">
    <source>
        <dbReference type="ARBA" id="ARBA00022483"/>
    </source>
</evidence>
<keyword evidence="10 16" id="KW-0040">ANK repeat</keyword>
<dbReference type="SUPFAM" id="SSF48403">
    <property type="entry name" value="Ankyrin repeat"/>
    <property type="match status" value="1"/>
</dbReference>
<evidence type="ECO:0000313" key="17">
    <source>
        <dbReference type="EMBL" id="GBN25880.1"/>
    </source>
</evidence>
<feature type="repeat" description="ANK" evidence="16">
    <location>
        <begin position="35"/>
        <end position="67"/>
    </location>
</feature>
<comment type="similarity">
    <text evidence="13">Belongs to the cationic peptide 01 (latrotoxin) family. 03 (alpha-latrotoxin) subfamily.</text>
</comment>
<evidence type="ECO:0000256" key="12">
    <source>
        <dbReference type="ARBA" id="ARBA00023298"/>
    </source>
</evidence>
<feature type="repeat" description="ANK" evidence="16">
    <location>
        <begin position="104"/>
        <end position="136"/>
    </location>
</feature>
<evidence type="ECO:0000256" key="10">
    <source>
        <dbReference type="ARBA" id="ARBA00023043"/>
    </source>
</evidence>
<dbReference type="Proteomes" id="UP000499080">
    <property type="component" value="Unassembled WGS sequence"/>
</dbReference>
<keyword evidence="7" id="KW-0528">Neurotoxin</keyword>
<dbReference type="OrthoDB" id="194358at2759"/>
<evidence type="ECO:0000256" key="16">
    <source>
        <dbReference type="PROSITE-ProRule" id="PRU00023"/>
    </source>
</evidence>
<keyword evidence="8" id="KW-0677">Repeat</keyword>
<comment type="caution">
    <text evidence="17">The sequence shown here is derived from an EMBL/GenBank/DDBJ whole genome shotgun (WGS) entry which is preliminary data.</text>
</comment>
<protein>
    <recommendedName>
        <fullName evidence="15">Alpha-latrotoxin</fullName>
    </recommendedName>
</protein>
<dbReference type="PROSITE" id="PS50088">
    <property type="entry name" value="ANK_REPEAT"/>
    <property type="match status" value="2"/>
</dbReference>
<evidence type="ECO:0000256" key="8">
    <source>
        <dbReference type="ARBA" id="ARBA00022737"/>
    </source>
</evidence>
<dbReference type="GO" id="GO:0090729">
    <property type="term" value="F:toxin activity"/>
    <property type="evidence" value="ECO:0007669"/>
    <property type="project" value="UniProtKB-KW"/>
</dbReference>
<dbReference type="SMART" id="SM00248">
    <property type="entry name" value="ANK"/>
    <property type="match status" value="4"/>
</dbReference>
<evidence type="ECO:0000256" key="7">
    <source>
        <dbReference type="ARBA" id="ARBA00022699"/>
    </source>
</evidence>
<keyword evidence="18" id="KW-1185">Reference proteome</keyword>
<evidence type="ECO:0000256" key="15">
    <source>
        <dbReference type="ARBA" id="ARBA00049811"/>
    </source>
</evidence>
<dbReference type="GO" id="GO:0005576">
    <property type="term" value="C:extracellular region"/>
    <property type="evidence" value="ECO:0007669"/>
    <property type="project" value="UniProtKB-SubCell"/>
</dbReference>
<dbReference type="InterPro" id="IPR002110">
    <property type="entry name" value="Ankyrin_rpt"/>
</dbReference>
<keyword evidence="6" id="KW-0800">Toxin</keyword>
<keyword evidence="11" id="KW-0472">Membrane</keyword>
<gene>
    <name evidence="17" type="ORF">AVEN_112601_1</name>
</gene>
<dbReference type="AlphaFoldDB" id="A0A4Y2MHM2"/>
<dbReference type="EMBL" id="BGPR01007305">
    <property type="protein sequence ID" value="GBN25880.1"/>
    <property type="molecule type" value="Genomic_DNA"/>
</dbReference>
<evidence type="ECO:0000256" key="9">
    <source>
        <dbReference type="ARBA" id="ARBA00023028"/>
    </source>
</evidence>
<evidence type="ECO:0000256" key="11">
    <source>
        <dbReference type="ARBA" id="ARBA00023136"/>
    </source>
</evidence>
<evidence type="ECO:0000256" key="2">
    <source>
        <dbReference type="ARBA" id="ARBA00004613"/>
    </source>
</evidence>
<keyword evidence="9" id="KW-0638">Presynaptic neurotoxin</keyword>
<organism evidence="17 18">
    <name type="scientific">Araneus ventricosus</name>
    <name type="common">Orbweaver spider</name>
    <name type="synonym">Epeira ventricosa</name>
    <dbReference type="NCBI Taxonomy" id="182803"/>
    <lineage>
        <taxon>Eukaryota</taxon>
        <taxon>Metazoa</taxon>
        <taxon>Ecdysozoa</taxon>
        <taxon>Arthropoda</taxon>
        <taxon>Chelicerata</taxon>
        <taxon>Arachnida</taxon>
        <taxon>Araneae</taxon>
        <taxon>Araneomorphae</taxon>
        <taxon>Entelegynae</taxon>
        <taxon>Araneoidea</taxon>
        <taxon>Araneidae</taxon>
        <taxon>Araneus</taxon>
    </lineage>
</organism>
<evidence type="ECO:0000256" key="4">
    <source>
        <dbReference type="ARBA" id="ARBA00022525"/>
    </source>
</evidence>
<evidence type="ECO:0000256" key="6">
    <source>
        <dbReference type="ARBA" id="ARBA00022656"/>
    </source>
</evidence>
<evidence type="ECO:0000256" key="14">
    <source>
        <dbReference type="ARBA" id="ARBA00049715"/>
    </source>
</evidence>
<evidence type="ECO:0000256" key="5">
    <source>
        <dbReference type="ARBA" id="ARBA00022537"/>
    </source>
</evidence>
<dbReference type="InterPro" id="IPR036770">
    <property type="entry name" value="Ankyrin_rpt-contain_sf"/>
</dbReference>
<dbReference type="PANTHER" id="PTHR24198">
    <property type="entry name" value="ANKYRIN REPEAT AND PROTEIN KINASE DOMAIN-CONTAINING PROTEIN"/>
    <property type="match status" value="1"/>
</dbReference>
<comment type="subunit">
    <text evidence="14">Homotetramer in membranes.</text>
</comment>
<dbReference type="PROSITE" id="PS50297">
    <property type="entry name" value="ANK_REP_REGION"/>
    <property type="match status" value="1"/>
</dbReference>
<dbReference type="GO" id="GO:0044231">
    <property type="term" value="C:host cell presynaptic membrane"/>
    <property type="evidence" value="ECO:0007669"/>
    <property type="project" value="UniProtKB-KW"/>
</dbReference>
<dbReference type="GO" id="GO:0006887">
    <property type="term" value="P:exocytosis"/>
    <property type="evidence" value="ECO:0007669"/>
    <property type="project" value="UniProtKB-KW"/>
</dbReference>